<name>A0A128F289_9GAMM</name>
<evidence type="ECO:0000313" key="3">
    <source>
        <dbReference type="Proteomes" id="UP000073601"/>
    </source>
</evidence>
<dbReference type="PROSITE" id="PS51257">
    <property type="entry name" value="PROKAR_LIPOPROTEIN"/>
    <property type="match status" value="1"/>
</dbReference>
<protein>
    <recommendedName>
        <fullName evidence="4">Lipoprotein</fullName>
    </recommendedName>
</protein>
<evidence type="ECO:0000313" key="2">
    <source>
        <dbReference type="EMBL" id="CZF80524.1"/>
    </source>
</evidence>
<dbReference type="RefSeq" id="WP_062707243.1">
    <property type="nucleotide sequence ID" value="NZ_CAWRCI010000010.1"/>
</dbReference>
<accession>A0A128F289</accession>
<dbReference type="EMBL" id="FIZY01000010">
    <property type="protein sequence ID" value="CZF80524.1"/>
    <property type="molecule type" value="Genomic_DNA"/>
</dbReference>
<reference evidence="3" key="1">
    <citation type="submission" date="2016-02" db="EMBL/GenBank/DDBJ databases">
        <authorList>
            <person name="Rodrigo-Torres Lidia"/>
            <person name="Arahal R.David."/>
        </authorList>
    </citation>
    <scope>NUCLEOTIDE SEQUENCE [LARGE SCALE GENOMIC DNA]</scope>
    <source>
        <strain evidence="3">CECT 8713</strain>
    </source>
</reference>
<gene>
    <name evidence="2" type="ORF">GMA8713_01455</name>
</gene>
<proteinExistence type="predicted"/>
<feature type="signal peptide" evidence="1">
    <location>
        <begin position="1"/>
        <end position="19"/>
    </location>
</feature>
<organism evidence="2 3">
    <name type="scientific">Grimontia marina</name>
    <dbReference type="NCBI Taxonomy" id="646534"/>
    <lineage>
        <taxon>Bacteria</taxon>
        <taxon>Pseudomonadati</taxon>
        <taxon>Pseudomonadota</taxon>
        <taxon>Gammaproteobacteria</taxon>
        <taxon>Vibrionales</taxon>
        <taxon>Vibrionaceae</taxon>
        <taxon>Grimontia</taxon>
    </lineage>
</organism>
<dbReference type="OrthoDB" id="5866325at2"/>
<dbReference type="AlphaFoldDB" id="A0A128F289"/>
<feature type="chain" id="PRO_5007281941" description="Lipoprotein" evidence="1">
    <location>
        <begin position="20"/>
        <end position="229"/>
    </location>
</feature>
<keyword evidence="3" id="KW-1185">Reference proteome</keyword>
<keyword evidence="1" id="KW-0732">Signal</keyword>
<evidence type="ECO:0008006" key="4">
    <source>
        <dbReference type="Google" id="ProtNLM"/>
    </source>
</evidence>
<dbReference type="Proteomes" id="UP000073601">
    <property type="component" value="Unassembled WGS sequence"/>
</dbReference>
<sequence length="229" mass="25794">MLLRAGIMALLALSLMACSANNRPFELKNLAKSDMDLITDIHIVEIRHAIRDLALKLYKRNPRELAKAPEMTVSDRLDSFMTVQRPEGGYTELGGLDGVEALYLAFSEEFEGDRVFALMVGITGMISASYNNQLEFYLLDDIDQQKLYNSARNLETVAWMLNTRKDTNDELMLLSNGIALDGTPNYSYERVLAKMIVIQDMMAKMVSDSTNRHINQVVHGVASMTFFPI</sequence>
<evidence type="ECO:0000256" key="1">
    <source>
        <dbReference type="SAM" id="SignalP"/>
    </source>
</evidence>